<evidence type="ECO:0000313" key="2">
    <source>
        <dbReference type="EMBL" id="MBW4565831.1"/>
    </source>
</evidence>
<feature type="transmembrane region" description="Helical" evidence="1">
    <location>
        <begin position="44"/>
        <end position="64"/>
    </location>
</feature>
<keyword evidence="1" id="KW-0812">Transmembrane</keyword>
<gene>
    <name evidence="2" type="ORF">KME32_33065</name>
</gene>
<sequence length="169" mass="18652">MSDRSNPNTARFLADVVQEIEWYADQALEMATCHRRASDAYGNIHMFFGLPAAVIASISGISAFTKNSTLAGITAFIVAGITGAMSFLNPAEKEKLHLEAGNVLDAWATKTYLLIKQGRASLIESAEVVSQWEKLMEERTQLLRQSPRIPTWAMSKAMKRFLAPFNSAI</sequence>
<organism evidence="2 3">
    <name type="scientific">Mojavia pulchra JT2-VF2</name>
    <dbReference type="NCBI Taxonomy" id="287848"/>
    <lineage>
        <taxon>Bacteria</taxon>
        <taxon>Bacillati</taxon>
        <taxon>Cyanobacteriota</taxon>
        <taxon>Cyanophyceae</taxon>
        <taxon>Nostocales</taxon>
        <taxon>Nostocaceae</taxon>
    </lineage>
</organism>
<reference evidence="2" key="1">
    <citation type="submission" date="2021-05" db="EMBL/GenBank/DDBJ databases">
        <authorList>
            <person name="Pietrasiak N."/>
            <person name="Ward R."/>
            <person name="Stajich J.E."/>
            <person name="Kurbessoian T."/>
        </authorList>
    </citation>
    <scope>NUCLEOTIDE SEQUENCE</scope>
    <source>
        <strain evidence="2">JT2-VF2</strain>
    </source>
</reference>
<name>A0A951UK98_9NOST</name>
<keyword evidence="1" id="KW-1133">Transmembrane helix</keyword>
<evidence type="ECO:0000313" key="3">
    <source>
        <dbReference type="Proteomes" id="UP000715781"/>
    </source>
</evidence>
<comment type="caution">
    <text evidence="2">The sequence shown here is derived from an EMBL/GenBank/DDBJ whole genome shotgun (WGS) entry which is preliminary data.</text>
</comment>
<dbReference type="NCBIfam" id="NF033632">
    <property type="entry name" value="SLATT_4"/>
    <property type="match status" value="1"/>
</dbReference>
<keyword evidence="1" id="KW-0472">Membrane</keyword>
<dbReference type="EMBL" id="JAHHHN010000049">
    <property type="protein sequence ID" value="MBW4565831.1"/>
    <property type="molecule type" value="Genomic_DNA"/>
</dbReference>
<dbReference type="Proteomes" id="UP000715781">
    <property type="component" value="Unassembled WGS sequence"/>
</dbReference>
<dbReference type="AlphaFoldDB" id="A0A951UK98"/>
<protein>
    <submittedName>
        <fullName evidence="2">SLATT domain-containing protein</fullName>
    </submittedName>
</protein>
<reference evidence="2" key="2">
    <citation type="journal article" date="2022" name="Microbiol. Resour. Announc.">
        <title>Metagenome Sequencing to Explore Phylogenomics of Terrestrial Cyanobacteria.</title>
        <authorList>
            <person name="Ward R.D."/>
            <person name="Stajich J.E."/>
            <person name="Johansen J.R."/>
            <person name="Huntemann M."/>
            <person name="Clum A."/>
            <person name="Foster B."/>
            <person name="Foster B."/>
            <person name="Roux S."/>
            <person name="Palaniappan K."/>
            <person name="Varghese N."/>
            <person name="Mukherjee S."/>
            <person name="Reddy T.B.K."/>
            <person name="Daum C."/>
            <person name="Copeland A."/>
            <person name="Chen I.A."/>
            <person name="Ivanova N.N."/>
            <person name="Kyrpides N.C."/>
            <person name="Shapiro N."/>
            <person name="Eloe-Fadrosh E.A."/>
            <person name="Pietrasiak N."/>
        </authorList>
    </citation>
    <scope>NUCLEOTIDE SEQUENCE</scope>
    <source>
        <strain evidence="2">JT2-VF2</strain>
    </source>
</reference>
<evidence type="ECO:0000256" key="1">
    <source>
        <dbReference type="SAM" id="Phobius"/>
    </source>
</evidence>
<proteinExistence type="predicted"/>
<accession>A0A951UK98</accession>
<feature type="transmembrane region" description="Helical" evidence="1">
    <location>
        <begin position="70"/>
        <end position="88"/>
    </location>
</feature>